<evidence type="ECO:0000313" key="2">
    <source>
        <dbReference type="Proteomes" id="UP000095256"/>
    </source>
</evidence>
<dbReference type="OrthoDB" id="1030757at2"/>
<organism evidence="1 2">
    <name type="scientific">Enterococcus rivorum</name>
    <dbReference type="NCBI Taxonomy" id="762845"/>
    <lineage>
        <taxon>Bacteria</taxon>
        <taxon>Bacillati</taxon>
        <taxon>Bacillota</taxon>
        <taxon>Bacilli</taxon>
        <taxon>Lactobacillales</taxon>
        <taxon>Enterococcaceae</taxon>
        <taxon>Enterococcus</taxon>
    </lineage>
</organism>
<reference evidence="1 2" key="1">
    <citation type="submission" date="2016-09" db="EMBL/GenBank/DDBJ databases">
        <authorList>
            <person name="Capua I."/>
            <person name="De Benedictis P."/>
            <person name="Joannis T."/>
            <person name="Lombin L.H."/>
            <person name="Cattoli G."/>
        </authorList>
    </citation>
    <scope>NUCLEOTIDE SEQUENCE [LARGE SCALE GENOMIC DNA]</scope>
    <source>
        <strain evidence="1 2">LMG 25899</strain>
    </source>
</reference>
<protein>
    <recommendedName>
        <fullName evidence="3">SH3 domain-containing protein</fullName>
    </recommendedName>
</protein>
<keyword evidence="2" id="KW-1185">Reference proteome</keyword>
<evidence type="ECO:0000313" key="1">
    <source>
        <dbReference type="EMBL" id="OEH83817.1"/>
    </source>
</evidence>
<evidence type="ECO:0008006" key="3">
    <source>
        <dbReference type="Google" id="ProtNLM"/>
    </source>
</evidence>
<comment type="caution">
    <text evidence="1">The sequence shown here is derived from an EMBL/GenBank/DDBJ whole genome shotgun (WGS) entry which is preliminary data.</text>
</comment>
<proteinExistence type="predicted"/>
<accession>A0A1E5L133</accession>
<gene>
    <name evidence="1" type="ORF">BCR26_07405</name>
</gene>
<sequence length="107" mass="11984">MQLKVVENHDGEGIFPTFKKGTLVQEPTPCSHYAHWVSVTIDGHSTYISEDYIDGELLNCDYNPTELITKKGEKVQLLLAVYEWALVKNELGAVGWLPFAKLTSCQA</sequence>
<dbReference type="Proteomes" id="UP000095256">
    <property type="component" value="Unassembled WGS sequence"/>
</dbReference>
<dbReference type="RefSeq" id="WP_069697167.1">
    <property type="nucleotide sequence ID" value="NZ_JAGGMA010000009.1"/>
</dbReference>
<dbReference type="AlphaFoldDB" id="A0A1E5L133"/>
<dbReference type="STRING" id="762845.BCR26_07405"/>
<name>A0A1E5L133_9ENTE</name>
<dbReference type="EMBL" id="MIEK01000002">
    <property type="protein sequence ID" value="OEH83817.1"/>
    <property type="molecule type" value="Genomic_DNA"/>
</dbReference>